<dbReference type="Pfam" id="PF12146">
    <property type="entry name" value="Hydrolase_4"/>
    <property type="match status" value="1"/>
</dbReference>
<dbReference type="Proteomes" id="UP001216558">
    <property type="component" value="Unassembled WGS sequence"/>
</dbReference>
<accession>A0ABT5JU31</accession>
<reference evidence="2 3" key="1">
    <citation type="submission" date="2022-10" db="EMBL/GenBank/DDBJ databases">
        <title>Erythrobacter sp. sf7 Genome sequencing.</title>
        <authorList>
            <person name="Park S."/>
        </authorList>
    </citation>
    <scope>NUCLEOTIDE SEQUENCE [LARGE SCALE GENOMIC DNA]</scope>
    <source>
        <strain evidence="3">sf7</strain>
    </source>
</reference>
<keyword evidence="3" id="KW-1185">Reference proteome</keyword>
<dbReference type="GO" id="GO:0016787">
    <property type="term" value="F:hydrolase activity"/>
    <property type="evidence" value="ECO:0007669"/>
    <property type="project" value="UniProtKB-KW"/>
</dbReference>
<evidence type="ECO:0000313" key="3">
    <source>
        <dbReference type="Proteomes" id="UP001216558"/>
    </source>
</evidence>
<dbReference type="InterPro" id="IPR029058">
    <property type="entry name" value="AB_hydrolase_fold"/>
</dbReference>
<gene>
    <name evidence="2" type="ORF">OIK40_13390</name>
</gene>
<proteinExistence type="predicted"/>
<organism evidence="2 3">
    <name type="scientific">Erythrobacter fulvus</name>
    <dbReference type="NCBI Taxonomy" id="2987523"/>
    <lineage>
        <taxon>Bacteria</taxon>
        <taxon>Pseudomonadati</taxon>
        <taxon>Pseudomonadota</taxon>
        <taxon>Alphaproteobacteria</taxon>
        <taxon>Sphingomonadales</taxon>
        <taxon>Erythrobacteraceae</taxon>
        <taxon>Erythrobacter/Porphyrobacter group</taxon>
        <taxon>Erythrobacter</taxon>
    </lineage>
</organism>
<keyword evidence="2" id="KW-0378">Hydrolase</keyword>
<dbReference type="PANTHER" id="PTHR43265:SF1">
    <property type="entry name" value="ESTERASE ESTD"/>
    <property type="match status" value="1"/>
</dbReference>
<dbReference type="SUPFAM" id="SSF53474">
    <property type="entry name" value="alpha/beta-Hydrolases"/>
    <property type="match status" value="1"/>
</dbReference>
<dbReference type="InterPro" id="IPR053145">
    <property type="entry name" value="AB_hydrolase_Est10"/>
</dbReference>
<dbReference type="InterPro" id="IPR022742">
    <property type="entry name" value="Hydrolase_4"/>
</dbReference>
<evidence type="ECO:0000313" key="2">
    <source>
        <dbReference type="EMBL" id="MDC8755638.1"/>
    </source>
</evidence>
<comment type="caution">
    <text evidence="2">The sequence shown here is derived from an EMBL/GenBank/DDBJ whole genome shotgun (WGS) entry which is preliminary data.</text>
</comment>
<dbReference type="Gene3D" id="3.40.50.1820">
    <property type="entry name" value="alpha/beta hydrolase"/>
    <property type="match status" value="1"/>
</dbReference>
<dbReference type="PANTHER" id="PTHR43265">
    <property type="entry name" value="ESTERASE ESTD"/>
    <property type="match status" value="1"/>
</dbReference>
<feature type="domain" description="Serine aminopeptidase S33" evidence="1">
    <location>
        <begin position="108"/>
        <end position="206"/>
    </location>
</feature>
<evidence type="ECO:0000259" key="1">
    <source>
        <dbReference type="Pfam" id="PF12146"/>
    </source>
</evidence>
<name>A0ABT5JU31_9SPHN</name>
<protein>
    <submittedName>
        <fullName evidence="2">Alpha/beta fold hydrolase</fullName>
    </submittedName>
</protein>
<dbReference type="EMBL" id="JAQQXQ010000011">
    <property type="protein sequence ID" value="MDC8755638.1"/>
    <property type="molecule type" value="Genomic_DNA"/>
</dbReference>
<sequence length="412" mass="44917">MKPASHAAMPSAAFEPGACEVGIYGPGPDAFVAITRFREGFYYTFHDGRGGRTDQPEAAIECGGDEVRTNTGEIWNKVAVRETDSRFRSGDAMLAGRLIEAPGADGATALVVYAHGSEDTAWIERARDPYQMVGRGISVFVYDKRGTGQSEGRYSQNFPQLGDDLVAASQEAKRLAGGRFGRFGLVGLSQGGWIAPLAANRAQADFIAIGYGLVADIREEDAAQVQNELIDADYGPDVLAAARRITDVTARIAASDYTDGLEELTALQQQFSGEPWFGLIKGSYTGVFLGMSADELRENGVPQFNDLDIDWTLDPMQVMRGVEAPQLWVLAGEDREAPLELSLDRLSALRKEGRDITIYIFPDTDHGMREFAQQPDGSRQYGRVTNGFYDLMADWAKGSLAPTYGRAARVRE</sequence>